<feature type="compositionally biased region" description="Pro residues" evidence="1">
    <location>
        <begin position="97"/>
        <end position="119"/>
    </location>
</feature>
<evidence type="ECO:0000256" key="1">
    <source>
        <dbReference type="SAM" id="MobiDB-lite"/>
    </source>
</evidence>
<gene>
    <name evidence="2" type="ORF">ENR64_03625</name>
</gene>
<feature type="region of interest" description="Disordered" evidence="1">
    <location>
        <begin position="87"/>
        <end position="225"/>
    </location>
</feature>
<sequence>MRRFLSVGSNRVAATTQGIMHNLNDNHATHFYAARWRFHHLLQATLKGVSGASLVWVGSSLGLGISTPSQTVEFSLYGNRAIAQISTPVDPGEATPAPQPEGSPLPGTSPQPGVSPAPPTDNQSPQPQPTNSPFPQPPLQTTPIPAQPPTQPQTIPSPTPTTTPTNPAQPTPTVSPTPGSPTPSPSPSVQISPPSSPTVIPPVSPSLEAAPTPAPEPSSTTQTGAGFPWWIVAGIGGAAIAAGATWALTRKPKPPAPVERVTSQPPRSVEPLPAPQAMLPAPTIPLSEVKFIPRMDRIGHSTVTTPGALGMNFN</sequence>
<name>A0A7C3KCS3_9CYAN</name>
<accession>A0A7C3KCS3</accession>
<feature type="compositionally biased region" description="Low complexity" evidence="1">
    <location>
        <begin position="205"/>
        <end position="221"/>
    </location>
</feature>
<organism evidence="2">
    <name type="scientific">Oscillatoriales cyanobacterium SpSt-418</name>
    <dbReference type="NCBI Taxonomy" id="2282169"/>
    <lineage>
        <taxon>Bacteria</taxon>
        <taxon>Bacillati</taxon>
        <taxon>Cyanobacteriota</taxon>
        <taxon>Cyanophyceae</taxon>
        <taxon>Oscillatoriophycideae</taxon>
        <taxon>Oscillatoriales</taxon>
    </lineage>
</organism>
<proteinExistence type="predicted"/>
<feature type="compositionally biased region" description="Pro residues" evidence="1">
    <location>
        <begin position="194"/>
        <end position="204"/>
    </location>
</feature>
<protein>
    <submittedName>
        <fullName evidence="2">Uncharacterized protein</fullName>
    </submittedName>
</protein>
<dbReference type="EMBL" id="DSRU01000047">
    <property type="protein sequence ID" value="HFM96851.1"/>
    <property type="molecule type" value="Genomic_DNA"/>
</dbReference>
<comment type="caution">
    <text evidence="2">The sequence shown here is derived from an EMBL/GenBank/DDBJ whole genome shotgun (WGS) entry which is preliminary data.</text>
</comment>
<dbReference type="PRINTS" id="PR01217">
    <property type="entry name" value="PRICHEXTENSN"/>
</dbReference>
<dbReference type="AlphaFoldDB" id="A0A7C3KCS3"/>
<feature type="region of interest" description="Disordered" evidence="1">
    <location>
        <begin position="250"/>
        <end position="279"/>
    </location>
</feature>
<evidence type="ECO:0000313" key="2">
    <source>
        <dbReference type="EMBL" id="HFM96851.1"/>
    </source>
</evidence>
<feature type="compositionally biased region" description="Pro residues" evidence="1">
    <location>
        <begin position="126"/>
        <end position="186"/>
    </location>
</feature>
<reference evidence="2" key="1">
    <citation type="journal article" date="2020" name="mSystems">
        <title>Genome- and Community-Level Interaction Insights into Carbon Utilization and Element Cycling Functions of Hydrothermarchaeota in Hydrothermal Sediment.</title>
        <authorList>
            <person name="Zhou Z."/>
            <person name="Liu Y."/>
            <person name="Xu W."/>
            <person name="Pan J."/>
            <person name="Luo Z.H."/>
            <person name="Li M."/>
        </authorList>
    </citation>
    <scope>NUCLEOTIDE SEQUENCE [LARGE SCALE GENOMIC DNA]</scope>
    <source>
        <strain evidence="2">SpSt-418</strain>
    </source>
</reference>